<name>A0A852RD47_9ACTN</name>
<gene>
    <name evidence="3" type="ORF">BJ958_000711</name>
</gene>
<comment type="caution">
    <text evidence="3">The sequence shown here is derived from an EMBL/GenBank/DDBJ whole genome shotgun (WGS) entry which is preliminary data.</text>
</comment>
<evidence type="ECO:0000313" key="4">
    <source>
        <dbReference type="Proteomes" id="UP000582231"/>
    </source>
</evidence>
<accession>A0A852RD47</accession>
<proteinExistence type="predicted"/>
<dbReference type="Proteomes" id="UP000582231">
    <property type="component" value="Unassembled WGS sequence"/>
</dbReference>
<protein>
    <submittedName>
        <fullName evidence="3">Uncharacterized protein</fullName>
    </submittedName>
</protein>
<evidence type="ECO:0000313" key="3">
    <source>
        <dbReference type="EMBL" id="NYD29165.1"/>
    </source>
</evidence>
<feature type="signal peptide" evidence="2">
    <location>
        <begin position="1"/>
        <end position="27"/>
    </location>
</feature>
<dbReference type="EMBL" id="JACCBF010000001">
    <property type="protein sequence ID" value="NYD29165.1"/>
    <property type="molecule type" value="Genomic_DNA"/>
</dbReference>
<keyword evidence="2" id="KW-0732">Signal</keyword>
<feature type="region of interest" description="Disordered" evidence="1">
    <location>
        <begin position="38"/>
        <end position="57"/>
    </location>
</feature>
<dbReference type="RefSeq" id="WP_179725571.1">
    <property type="nucleotide sequence ID" value="NZ_BAABEF010000001.1"/>
</dbReference>
<organism evidence="3 4">
    <name type="scientific">Nocardioides kongjuensis</name>
    <dbReference type="NCBI Taxonomy" id="349522"/>
    <lineage>
        <taxon>Bacteria</taxon>
        <taxon>Bacillati</taxon>
        <taxon>Actinomycetota</taxon>
        <taxon>Actinomycetes</taxon>
        <taxon>Propionibacteriales</taxon>
        <taxon>Nocardioidaceae</taxon>
        <taxon>Nocardioides</taxon>
    </lineage>
</organism>
<feature type="chain" id="PRO_5032799372" evidence="2">
    <location>
        <begin position="28"/>
        <end position="259"/>
    </location>
</feature>
<evidence type="ECO:0000256" key="1">
    <source>
        <dbReference type="SAM" id="MobiDB-lite"/>
    </source>
</evidence>
<evidence type="ECO:0000256" key="2">
    <source>
        <dbReference type="SAM" id="SignalP"/>
    </source>
</evidence>
<keyword evidence="4" id="KW-1185">Reference proteome</keyword>
<sequence length="259" mass="27000">MKISRALAVLCAVTLAPVALSVPAAYADQSWSGQVTASDPAAKVAGPNQETDKCDSGKGTTYKPFNYDAVAFTSTTDGPRTFALTGVPRNQVIFVVLRNGVCVAADFDYDGSDDFDLHRLDLVDVPISKGDQVVVRIYSEYVPQGWSLTVSQPGSANTGASGTATKYVALPEQVVCATGTATATLTKATGKAAKKQKIRSIVLTANGQQVAKVKAAKVRKAVKKGVALTGIPKGAVTLDVVVKLRSGKKKTASRAYSAC</sequence>
<dbReference type="AlphaFoldDB" id="A0A852RD47"/>
<reference evidence="3 4" key="1">
    <citation type="submission" date="2020-07" db="EMBL/GenBank/DDBJ databases">
        <title>Sequencing the genomes of 1000 actinobacteria strains.</title>
        <authorList>
            <person name="Klenk H.-P."/>
        </authorList>
    </citation>
    <scope>NUCLEOTIDE SEQUENCE [LARGE SCALE GENOMIC DNA]</scope>
    <source>
        <strain evidence="3 4">DSM 19082</strain>
    </source>
</reference>